<dbReference type="PRINTS" id="PR00326">
    <property type="entry name" value="GTP1OBG"/>
</dbReference>
<dbReference type="GO" id="GO:0005730">
    <property type="term" value="C:nucleolus"/>
    <property type="evidence" value="ECO:0007669"/>
    <property type="project" value="UniProtKB-SubCell"/>
</dbReference>
<dbReference type="InterPro" id="IPR006169">
    <property type="entry name" value="GTP1_OBG_dom"/>
</dbReference>
<dbReference type="EMBL" id="JO842626">
    <property type="protein sequence ID" value="AEO34243.1"/>
    <property type="molecule type" value="mRNA"/>
</dbReference>
<dbReference type="GO" id="GO:0005525">
    <property type="term" value="F:GTP binding"/>
    <property type="evidence" value="ECO:0007669"/>
    <property type="project" value="UniProtKB-KW"/>
</dbReference>
<dbReference type="SUPFAM" id="SSF82051">
    <property type="entry name" value="Obg GTP-binding protein N-terminal domain"/>
    <property type="match status" value="1"/>
</dbReference>
<dbReference type="Gene3D" id="2.70.210.12">
    <property type="entry name" value="GTP1/OBG domain"/>
    <property type="match status" value="1"/>
</dbReference>
<evidence type="ECO:0000256" key="7">
    <source>
        <dbReference type="SAM" id="Coils"/>
    </source>
</evidence>
<feature type="coiled-coil region" evidence="7">
    <location>
        <begin position="293"/>
        <end position="320"/>
    </location>
</feature>
<evidence type="ECO:0000313" key="10">
    <source>
        <dbReference type="EMBL" id="AEO34243.1"/>
    </source>
</evidence>
<dbReference type="InterPro" id="IPR014100">
    <property type="entry name" value="GTP-bd_Obg/CgtA"/>
</dbReference>
<keyword evidence="7" id="KW-0175">Coiled coil</keyword>
<dbReference type="InterPro" id="IPR027417">
    <property type="entry name" value="P-loop_NTPase"/>
</dbReference>
<dbReference type="InterPro" id="IPR045086">
    <property type="entry name" value="OBG_GTPase"/>
</dbReference>
<accession>G3ML75</accession>
<keyword evidence="3" id="KW-0690">Ribosome biogenesis</keyword>
<dbReference type="GO" id="GO:0003924">
    <property type="term" value="F:GTPase activity"/>
    <property type="evidence" value="ECO:0007669"/>
    <property type="project" value="InterPro"/>
</dbReference>
<comment type="similarity">
    <text evidence="2">Belongs to the TRAFAC class OBG-HflX-like GTPase superfamily. OBG GTPase family.</text>
</comment>
<dbReference type="GO" id="GO:0005739">
    <property type="term" value="C:mitochondrion"/>
    <property type="evidence" value="ECO:0007669"/>
    <property type="project" value="TreeGrafter"/>
</dbReference>
<evidence type="ECO:0000256" key="6">
    <source>
        <dbReference type="ARBA" id="ARBA00023242"/>
    </source>
</evidence>
<evidence type="ECO:0000259" key="9">
    <source>
        <dbReference type="PROSITE" id="PS51883"/>
    </source>
</evidence>
<dbReference type="InterPro" id="IPR036726">
    <property type="entry name" value="GTP1_OBG_dom_sf"/>
</dbReference>
<sequence>MVALTTICLYAAKVSTRESTRPLRDVKRFMDRLRLNIQGGAGGTGLPRYGGIGGVGGSVYFKASDKVELKDILREYPDKRIKAGNGHNSKSTQILGSPGHDVTVAVPVGVSVYNGQNHLIGDLIKPNERILVVRGGMGGNPQNQYHGQKGQSDNITLSLKLIADVGFVGFPNAGKSTLLRALSRAAPKVANYPFTTISPNIGIMEYADHRQISLADLPGLIEGAHRNFGLGHKFLKHVERTSMLLFIVDVNGFRLSESTAHRSAYETVMSLNKELELYKEDLLTKPAILAVNKMDIEGAMDKYEELLEKLEKQEVSSLDEDIRPTSIINFDEIIPIIARDAKNTMQVKQKIRTFIDLHVEQQRKREEISFARKTEDHGLI</sequence>
<dbReference type="InterPro" id="IPR031167">
    <property type="entry name" value="G_OBG"/>
</dbReference>
<evidence type="ECO:0008006" key="11">
    <source>
        <dbReference type="Google" id="ProtNLM"/>
    </source>
</evidence>
<feature type="domain" description="Obg" evidence="9">
    <location>
        <begin position="27"/>
        <end position="162"/>
    </location>
</feature>
<dbReference type="PROSITE" id="PS51710">
    <property type="entry name" value="G_OBG"/>
    <property type="match status" value="1"/>
</dbReference>
<dbReference type="CDD" id="cd01898">
    <property type="entry name" value="Obg"/>
    <property type="match status" value="1"/>
</dbReference>
<dbReference type="Gene3D" id="3.40.50.300">
    <property type="entry name" value="P-loop containing nucleotide triphosphate hydrolases"/>
    <property type="match status" value="1"/>
</dbReference>
<proteinExistence type="evidence at transcript level"/>
<evidence type="ECO:0000256" key="5">
    <source>
        <dbReference type="ARBA" id="ARBA00023134"/>
    </source>
</evidence>
<name>G3ML75_AMBMU</name>
<evidence type="ECO:0000256" key="3">
    <source>
        <dbReference type="ARBA" id="ARBA00022517"/>
    </source>
</evidence>
<keyword evidence="4" id="KW-0547">Nucleotide-binding</keyword>
<evidence type="ECO:0000256" key="1">
    <source>
        <dbReference type="ARBA" id="ARBA00004604"/>
    </source>
</evidence>
<keyword evidence="5" id="KW-0342">GTP-binding</keyword>
<evidence type="ECO:0000259" key="8">
    <source>
        <dbReference type="PROSITE" id="PS51710"/>
    </source>
</evidence>
<dbReference type="PANTHER" id="PTHR11702">
    <property type="entry name" value="DEVELOPMENTALLY REGULATED GTP-BINDING PROTEIN-RELATED"/>
    <property type="match status" value="1"/>
</dbReference>
<dbReference type="SUPFAM" id="SSF52540">
    <property type="entry name" value="P-loop containing nucleoside triphosphate hydrolases"/>
    <property type="match status" value="1"/>
</dbReference>
<protein>
    <recommendedName>
        <fullName evidence="11">OBG-type G domain-containing protein</fullName>
    </recommendedName>
</protein>
<dbReference type="PIRSF" id="PIRSF002401">
    <property type="entry name" value="GTP_bd_Obg/CgtA"/>
    <property type="match status" value="1"/>
</dbReference>
<comment type="subcellular location">
    <subcellularLocation>
        <location evidence="1">Nucleus</location>
        <location evidence="1">Nucleolus</location>
    </subcellularLocation>
</comment>
<keyword evidence="6" id="KW-0539">Nucleus</keyword>
<evidence type="ECO:0000256" key="2">
    <source>
        <dbReference type="ARBA" id="ARBA00007699"/>
    </source>
</evidence>
<feature type="domain" description="OBG-type G" evidence="8">
    <location>
        <begin position="163"/>
        <end position="356"/>
    </location>
</feature>
<dbReference type="AlphaFoldDB" id="G3ML75"/>
<dbReference type="Pfam" id="PF01926">
    <property type="entry name" value="MMR_HSR1"/>
    <property type="match status" value="1"/>
</dbReference>
<dbReference type="PROSITE" id="PS51883">
    <property type="entry name" value="OBG"/>
    <property type="match status" value="1"/>
</dbReference>
<dbReference type="PANTHER" id="PTHR11702:SF43">
    <property type="entry name" value="GTP-BINDING PROTEIN 10"/>
    <property type="match status" value="1"/>
</dbReference>
<dbReference type="InterPro" id="IPR006073">
    <property type="entry name" value="GTP-bd"/>
</dbReference>
<dbReference type="Pfam" id="PF01018">
    <property type="entry name" value="GTP1_OBG"/>
    <property type="match status" value="1"/>
</dbReference>
<organism evidence="10">
    <name type="scientific">Amblyomma maculatum</name>
    <name type="common">Gulf Coast tick</name>
    <dbReference type="NCBI Taxonomy" id="34609"/>
    <lineage>
        <taxon>Eukaryota</taxon>
        <taxon>Metazoa</taxon>
        <taxon>Ecdysozoa</taxon>
        <taxon>Arthropoda</taxon>
        <taxon>Chelicerata</taxon>
        <taxon>Arachnida</taxon>
        <taxon>Acari</taxon>
        <taxon>Parasitiformes</taxon>
        <taxon>Ixodida</taxon>
        <taxon>Ixodoidea</taxon>
        <taxon>Ixodidae</taxon>
        <taxon>Amblyomminae</taxon>
        <taxon>Amblyomma</taxon>
    </lineage>
</organism>
<reference evidence="10" key="1">
    <citation type="journal article" date="2011" name="PLoS ONE">
        <title>A deep insight into the sialotranscriptome of the gulf coast tick, Amblyomma maculatum.</title>
        <authorList>
            <person name="Karim S."/>
            <person name="Singh P."/>
            <person name="Ribeiro J.M."/>
        </authorList>
    </citation>
    <scope>NUCLEOTIDE SEQUENCE</scope>
    <source>
        <tissue evidence="10">Salivary gland</tissue>
    </source>
</reference>
<dbReference type="GO" id="GO:0042254">
    <property type="term" value="P:ribosome biogenesis"/>
    <property type="evidence" value="ECO:0007669"/>
    <property type="project" value="UniProtKB-UniRule"/>
</dbReference>
<evidence type="ECO:0000256" key="4">
    <source>
        <dbReference type="ARBA" id="ARBA00022741"/>
    </source>
</evidence>
<dbReference type="GO" id="GO:0000287">
    <property type="term" value="F:magnesium ion binding"/>
    <property type="evidence" value="ECO:0007669"/>
    <property type="project" value="InterPro"/>
</dbReference>